<accession>A0A6S7KG49</accession>
<dbReference type="PROSITE" id="PS50878">
    <property type="entry name" value="RT_POL"/>
    <property type="match status" value="1"/>
</dbReference>
<dbReference type="Gene3D" id="3.30.420.10">
    <property type="entry name" value="Ribonuclease H-like superfamily/Ribonuclease H"/>
    <property type="match status" value="1"/>
</dbReference>
<name>A0A6S7KG49_PARCT</name>
<proteinExistence type="predicted"/>
<dbReference type="GO" id="GO:0003676">
    <property type="term" value="F:nucleic acid binding"/>
    <property type="evidence" value="ECO:0007669"/>
    <property type="project" value="InterPro"/>
</dbReference>
<protein>
    <submittedName>
        <fullName evidence="1">Transposon Tf2-6 poly</fullName>
    </submittedName>
</protein>
<dbReference type="EMBL" id="CACRXK020014656">
    <property type="protein sequence ID" value="CAB4027193.1"/>
    <property type="molecule type" value="Genomic_DNA"/>
</dbReference>
<keyword evidence="2" id="KW-1185">Reference proteome</keyword>
<evidence type="ECO:0000313" key="2">
    <source>
        <dbReference type="Proteomes" id="UP001152795"/>
    </source>
</evidence>
<dbReference type="OrthoDB" id="2897838at2759"/>
<reference evidence="1" key="1">
    <citation type="submission" date="2020-04" db="EMBL/GenBank/DDBJ databases">
        <authorList>
            <person name="Alioto T."/>
            <person name="Alioto T."/>
            <person name="Gomez Garrido J."/>
        </authorList>
    </citation>
    <scope>NUCLEOTIDE SEQUENCE</scope>
    <source>
        <strain evidence="1">A484AB</strain>
    </source>
</reference>
<comment type="caution">
    <text evidence="1">The sequence shown here is derived from an EMBL/GenBank/DDBJ whole genome shotgun (WGS) entry which is preliminary data.</text>
</comment>
<dbReference type="AlphaFoldDB" id="A0A6S7KG49"/>
<dbReference type="SUPFAM" id="SSF56672">
    <property type="entry name" value="DNA/RNA polymerases"/>
    <property type="match status" value="1"/>
</dbReference>
<organism evidence="1 2">
    <name type="scientific">Paramuricea clavata</name>
    <name type="common">Red gorgonian</name>
    <name type="synonym">Violescent sea-whip</name>
    <dbReference type="NCBI Taxonomy" id="317549"/>
    <lineage>
        <taxon>Eukaryota</taxon>
        <taxon>Metazoa</taxon>
        <taxon>Cnidaria</taxon>
        <taxon>Anthozoa</taxon>
        <taxon>Octocorallia</taxon>
        <taxon>Malacalcyonacea</taxon>
        <taxon>Plexauridae</taxon>
        <taxon>Paramuricea</taxon>
    </lineage>
</organism>
<dbReference type="InterPro" id="IPR043502">
    <property type="entry name" value="DNA/RNA_pol_sf"/>
</dbReference>
<dbReference type="InterPro" id="IPR052055">
    <property type="entry name" value="Hepadnavirus_pol/RT"/>
</dbReference>
<dbReference type="PANTHER" id="PTHR33050:SF7">
    <property type="entry name" value="RIBONUCLEASE H"/>
    <property type="match status" value="1"/>
</dbReference>
<dbReference type="PANTHER" id="PTHR33050">
    <property type="entry name" value="REVERSE TRANSCRIPTASE DOMAIN-CONTAINING PROTEIN"/>
    <property type="match status" value="1"/>
</dbReference>
<gene>
    <name evidence="1" type="ORF">PACLA_8A019956</name>
</gene>
<dbReference type="InterPro" id="IPR036397">
    <property type="entry name" value="RNaseH_sf"/>
</dbReference>
<dbReference type="Proteomes" id="UP001152795">
    <property type="component" value="Unassembled WGS sequence"/>
</dbReference>
<sequence length="535" mass="60445">MKPVFATLRSRYGHCCLGYIDDSIYIADTVKLSEAATLNATQLITRLGFVVHPTKSIFEPTQLLEFLGFLLNSHTMTVTLTSKKVTKIVAACEHLLKQTSIIIRELASLIGTLVSTFPGVELGPLHYRTLEHDKDLALKRSNGNFDSEMSLSPPSIDDLKWWVSFLPTSYRTIDHGTPHITMTTDASQVGWEATVDGHNTQGLWDAHETTFHINILELLAIQFGLKALLDKVHDQHIRIMSDNTTAISYITSMGGCQSKDCDNIARDIWSWAIARNNWLSASYTPGKHNIIADKLSREFNMTLEWQLNPAVFDKTSYHFSKPGIDLFASRINHQLDIYVSWKPDPGASFVDAFTINWALFDNSFAFPPFCLITRCLQKVVQEQATMIIVVPMWTTQLTEHIKQNRPGNVFSTFHVSKYHQEELCVYRTLKCYLYRTATLRSSTSTRLLISYVKPHGAVTTNTLSRWIKQLLTLSGIDTSIFKAHSTRAASVSKVAAFLPVDVILKHVGWSSDCVFRKHYNKPIVDNNLFQNAVLQ</sequence>
<evidence type="ECO:0000313" key="1">
    <source>
        <dbReference type="EMBL" id="CAB4027193.1"/>
    </source>
</evidence>
<dbReference type="CDD" id="cd09275">
    <property type="entry name" value="RNase_HI_RT_DIRS1"/>
    <property type="match status" value="1"/>
</dbReference>
<dbReference type="GO" id="GO:0006259">
    <property type="term" value="P:DNA metabolic process"/>
    <property type="evidence" value="ECO:0007669"/>
    <property type="project" value="UniProtKB-ARBA"/>
</dbReference>
<dbReference type="InterPro" id="IPR000477">
    <property type="entry name" value="RT_dom"/>
</dbReference>